<organism evidence="3">
    <name type="scientific">Anopheles sinensis</name>
    <name type="common">Mosquito</name>
    <dbReference type="NCBI Taxonomy" id="74873"/>
    <lineage>
        <taxon>Eukaryota</taxon>
        <taxon>Metazoa</taxon>
        <taxon>Ecdysozoa</taxon>
        <taxon>Arthropoda</taxon>
        <taxon>Hexapoda</taxon>
        <taxon>Insecta</taxon>
        <taxon>Pterygota</taxon>
        <taxon>Neoptera</taxon>
        <taxon>Endopterygota</taxon>
        <taxon>Diptera</taxon>
        <taxon>Nematocera</taxon>
        <taxon>Culicoidea</taxon>
        <taxon>Culicidae</taxon>
        <taxon>Anophelinae</taxon>
        <taxon>Anopheles</taxon>
    </lineage>
</organism>
<evidence type="ECO:0000313" key="4">
    <source>
        <dbReference type="EnsemblMetazoa" id="ASIC009912-PA"/>
    </source>
</evidence>
<sequence length="61" mass="6431">MIVGAFVLPLTISGITLASTTRSPRTPRTRKRESTTASGSPSGPILAVPTGWYSDIDISLE</sequence>
<dbReference type="Proteomes" id="UP000030765">
    <property type="component" value="Unassembled WGS sequence"/>
</dbReference>
<feature type="region of interest" description="Disordered" evidence="1">
    <location>
        <begin position="18"/>
        <end position="48"/>
    </location>
</feature>
<dbReference type="EMBL" id="ATLV01017523">
    <property type="status" value="NOT_ANNOTATED_CDS"/>
    <property type="molecule type" value="Genomic_DNA"/>
</dbReference>
<keyword evidence="5" id="KW-1185">Reference proteome</keyword>
<proteinExistence type="predicted"/>
<feature type="signal peptide" evidence="2">
    <location>
        <begin position="1"/>
        <end position="18"/>
    </location>
</feature>
<evidence type="ECO:0000313" key="3">
    <source>
        <dbReference type="EMBL" id="KFB42235.1"/>
    </source>
</evidence>
<name>A0A084VW91_ANOSI</name>
<feature type="chain" id="PRO_5001783952" evidence="2">
    <location>
        <begin position="19"/>
        <end position="61"/>
    </location>
</feature>
<keyword evidence="2" id="KW-0732">Signal</keyword>
<evidence type="ECO:0000256" key="1">
    <source>
        <dbReference type="SAM" id="MobiDB-lite"/>
    </source>
</evidence>
<evidence type="ECO:0000256" key="2">
    <source>
        <dbReference type="SAM" id="SignalP"/>
    </source>
</evidence>
<evidence type="ECO:0000313" key="5">
    <source>
        <dbReference type="Proteomes" id="UP000030765"/>
    </source>
</evidence>
<dbReference type="AlphaFoldDB" id="A0A084VW91"/>
<dbReference type="EMBL" id="KE525172">
    <property type="protein sequence ID" value="KFB42235.1"/>
    <property type="molecule type" value="Genomic_DNA"/>
</dbReference>
<dbReference type="EnsemblMetazoa" id="ASIC009912-RA">
    <property type="protein sequence ID" value="ASIC009912-PA"/>
    <property type="gene ID" value="ASIC009912"/>
</dbReference>
<gene>
    <name evidence="3" type="ORF">ZHAS_00009912</name>
</gene>
<accession>A0A084VW91</accession>
<reference evidence="3 5" key="1">
    <citation type="journal article" date="2014" name="BMC Genomics">
        <title>Genome sequence of Anopheles sinensis provides insight into genetics basis of mosquito competence for malaria parasites.</title>
        <authorList>
            <person name="Zhou D."/>
            <person name="Zhang D."/>
            <person name="Ding G."/>
            <person name="Shi L."/>
            <person name="Hou Q."/>
            <person name="Ye Y."/>
            <person name="Xu Y."/>
            <person name="Zhou H."/>
            <person name="Xiong C."/>
            <person name="Li S."/>
            <person name="Yu J."/>
            <person name="Hong S."/>
            <person name="Yu X."/>
            <person name="Zou P."/>
            <person name="Chen C."/>
            <person name="Chang X."/>
            <person name="Wang W."/>
            <person name="Lv Y."/>
            <person name="Sun Y."/>
            <person name="Ma L."/>
            <person name="Shen B."/>
            <person name="Zhu C."/>
        </authorList>
    </citation>
    <scope>NUCLEOTIDE SEQUENCE [LARGE SCALE GENOMIC DNA]</scope>
</reference>
<dbReference type="VEuPathDB" id="VectorBase:ASIC009912"/>
<protein>
    <submittedName>
        <fullName evidence="3 4">Uncharacterized protein</fullName>
    </submittedName>
</protein>
<reference evidence="4" key="2">
    <citation type="submission" date="2020-05" db="UniProtKB">
        <authorList>
            <consortium name="EnsemblMetazoa"/>
        </authorList>
    </citation>
    <scope>IDENTIFICATION</scope>
</reference>